<dbReference type="RefSeq" id="WP_147147992.1">
    <property type="nucleotide sequence ID" value="NZ_BKAJ01000030.1"/>
</dbReference>
<comment type="similarity">
    <text evidence="2">Belongs to the NAD(P)-dependent epimerase/dehydratase family.</text>
</comment>
<accession>A0A512N640</accession>
<protein>
    <submittedName>
        <fullName evidence="4">UDP-glucose 4-epimerase</fullName>
    </submittedName>
</protein>
<dbReference type="InterPro" id="IPR001509">
    <property type="entry name" value="Epimerase_deHydtase"/>
</dbReference>
<evidence type="ECO:0000256" key="2">
    <source>
        <dbReference type="ARBA" id="ARBA00007637"/>
    </source>
</evidence>
<evidence type="ECO:0000259" key="3">
    <source>
        <dbReference type="Pfam" id="PF01370"/>
    </source>
</evidence>
<dbReference type="EMBL" id="BKAJ01000030">
    <property type="protein sequence ID" value="GEP54455.1"/>
    <property type="molecule type" value="Genomic_DNA"/>
</dbReference>
<dbReference type="AlphaFoldDB" id="A0A512N640"/>
<dbReference type="InterPro" id="IPR036291">
    <property type="entry name" value="NAD(P)-bd_dom_sf"/>
</dbReference>
<feature type="domain" description="NAD-dependent epimerase/dehydratase" evidence="3">
    <location>
        <begin position="6"/>
        <end position="238"/>
    </location>
</feature>
<gene>
    <name evidence="4" type="primary">galE</name>
    <name evidence="4" type="ORF">RSO01_16210</name>
</gene>
<dbReference type="PROSITE" id="PS00061">
    <property type="entry name" value="ADH_SHORT"/>
    <property type="match status" value="1"/>
</dbReference>
<dbReference type="InterPro" id="IPR020904">
    <property type="entry name" value="Sc_DH/Rdtase_CS"/>
</dbReference>
<dbReference type="OrthoDB" id="8770295at2"/>
<dbReference type="Proteomes" id="UP000321058">
    <property type="component" value="Unassembled WGS sequence"/>
</dbReference>
<name>A0A512N640_9HYPH</name>
<dbReference type="Pfam" id="PF01370">
    <property type="entry name" value="Epimerase"/>
    <property type="match status" value="1"/>
</dbReference>
<dbReference type="PANTHER" id="PTHR43000">
    <property type="entry name" value="DTDP-D-GLUCOSE 4,6-DEHYDRATASE-RELATED"/>
    <property type="match status" value="1"/>
</dbReference>
<organism evidence="4 5">
    <name type="scientific">Reyranella soli</name>
    <dbReference type="NCBI Taxonomy" id="1230389"/>
    <lineage>
        <taxon>Bacteria</taxon>
        <taxon>Pseudomonadati</taxon>
        <taxon>Pseudomonadota</taxon>
        <taxon>Alphaproteobacteria</taxon>
        <taxon>Hyphomicrobiales</taxon>
        <taxon>Reyranellaceae</taxon>
        <taxon>Reyranella</taxon>
    </lineage>
</organism>
<keyword evidence="5" id="KW-1185">Reference proteome</keyword>
<sequence length="312" mass="32938">MNDGTVLVTGVGGMIGAAVLQQLVADGIPVVAADRVRPSDLDLGKLSVPFFAHDLPDPSRWHEAIVRFGVRRVVHAGGISGPMLLSDNPSRVCEINLAGLSGLLEAARIHRLGRIVWFSSIVAYGNRRDLMPVNEDMPLRPDTVYGASKAAGEALIHAYHAEHGVDAVALRVASCYGAGRTTSCMIRTLIEDGLTGRVSRIHPADGRTRQHVFIDDVVGAVRGALDAPTLPQRAYNVGPGRAQSLSEIVEQVRKAVPAAEAVLDPEGTAWNTFGLGPLVIDAARRDLGFSPATSIADGAAATRDWVIGRGGS</sequence>
<proteinExistence type="inferred from homology"/>
<comment type="pathway">
    <text evidence="1">Bacterial outer membrane biogenesis; LPS O-antigen biosynthesis.</text>
</comment>
<dbReference type="CDD" id="cd08946">
    <property type="entry name" value="SDR_e"/>
    <property type="match status" value="1"/>
</dbReference>
<evidence type="ECO:0000313" key="5">
    <source>
        <dbReference type="Proteomes" id="UP000321058"/>
    </source>
</evidence>
<comment type="caution">
    <text evidence="4">The sequence shown here is derived from an EMBL/GenBank/DDBJ whole genome shotgun (WGS) entry which is preliminary data.</text>
</comment>
<evidence type="ECO:0000256" key="1">
    <source>
        <dbReference type="ARBA" id="ARBA00005125"/>
    </source>
</evidence>
<evidence type="ECO:0000313" key="4">
    <source>
        <dbReference type="EMBL" id="GEP54455.1"/>
    </source>
</evidence>
<dbReference type="Gene3D" id="3.40.50.720">
    <property type="entry name" value="NAD(P)-binding Rossmann-like Domain"/>
    <property type="match status" value="1"/>
</dbReference>
<reference evidence="4 5" key="1">
    <citation type="submission" date="2019-07" db="EMBL/GenBank/DDBJ databases">
        <title>Whole genome shotgun sequence of Reyranella soli NBRC 108950.</title>
        <authorList>
            <person name="Hosoyama A."/>
            <person name="Uohara A."/>
            <person name="Ohji S."/>
            <person name="Ichikawa N."/>
        </authorList>
    </citation>
    <scope>NUCLEOTIDE SEQUENCE [LARGE SCALE GENOMIC DNA]</scope>
    <source>
        <strain evidence="4 5">NBRC 108950</strain>
    </source>
</reference>
<dbReference type="SUPFAM" id="SSF51735">
    <property type="entry name" value="NAD(P)-binding Rossmann-fold domains"/>
    <property type="match status" value="1"/>
</dbReference>